<dbReference type="EMBL" id="MU004387">
    <property type="protein sequence ID" value="KAF2653131.1"/>
    <property type="molecule type" value="Genomic_DNA"/>
</dbReference>
<keyword evidence="5" id="KW-1185">Reference proteome</keyword>
<dbReference type="Gene3D" id="3.30.160.60">
    <property type="entry name" value="Classic Zinc Finger"/>
    <property type="match status" value="1"/>
</dbReference>
<dbReference type="PROSITE" id="PS00028">
    <property type="entry name" value="ZINC_FINGER_C2H2_1"/>
    <property type="match status" value="1"/>
</dbReference>
<organism evidence="4 5">
    <name type="scientific">Lophiostoma macrostomum CBS 122681</name>
    <dbReference type="NCBI Taxonomy" id="1314788"/>
    <lineage>
        <taxon>Eukaryota</taxon>
        <taxon>Fungi</taxon>
        <taxon>Dikarya</taxon>
        <taxon>Ascomycota</taxon>
        <taxon>Pezizomycotina</taxon>
        <taxon>Dothideomycetes</taxon>
        <taxon>Pleosporomycetidae</taxon>
        <taxon>Pleosporales</taxon>
        <taxon>Lophiostomataceae</taxon>
        <taxon>Lophiostoma</taxon>
    </lineage>
</organism>
<evidence type="ECO:0000313" key="4">
    <source>
        <dbReference type="EMBL" id="KAF2653131.1"/>
    </source>
</evidence>
<keyword evidence="1" id="KW-0863">Zinc-finger</keyword>
<dbReference type="Proteomes" id="UP000799324">
    <property type="component" value="Unassembled WGS sequence"/>
</dbReference>
<feature type="compositionally biased region" description="Basic and acidic residues" evidence="2">
    <location>
        <begin position="1"/>
        <end position="12"/>
    </location>
</feature>
<keyword evidence="1" id="KW-0479">Metal-binding</keyword>
<evidence type="ECO:0000313" key="5">
    <source>
        <dbReference type="Proteomes" id="UP000799324"/>
    </source>
</evidence>
<evidence type="ECO:0000259" key="3">
    <source>
        <dbReference type="PROSITE" id="PS50157"/>
    </source>
</evidence>
<dbReference type="OrthoDB" id="6365676at2759"/>
<dbReference type="InterPro" id="IPR013087">
    <property type="entry name" value="Znf_C2H2_type"/>
</dbReference>
<evidence type="ECO:0000256" key="1">
    <source>
        <dbReference type="PROSITE-ProRule" id="PRU00042"/>
    </source>
</evidence>
<feature type="domain" description="C2H2-type" evidence="3">
    <location>
        <begin position="325"/>
        <end position="355"/>
    </location>
</feature>
<reference evidence="4" key="1">
    <citation type="journal article" date="2020" name="Stud. Mycol.">
        <title>101 Dothideomycetes genomes: a test case for predicting lifestyles and emergence of pathogens.</title>
        <authorList>
            <person name="Haridas S."/>
            <person name="Albert R."/>
            <person name="Binder M."/>
            <person name="Bloem J."/>
            <person name="Labutti K."/>
            <person name="Salamov A."/>
            <person name="Andreopoulos B."/>
            <person name="Baker S."/>
            <person name="Barry K."/>
            <person name="Bills G."/>
            <person name="Bluhm B."/>
            <person name="Cannon C."/>
            <person name="Castanera R."/>
            <person name="Culley D."/>
            <person name="Daum C."/>
            <person name="Ezra D."/>
            <person name="Gonzalez J."/>
            <person name="Henrissat B."/>
            <person name="Kuo A."/>
            <person name="Liang C."/>
            <person name="Lipzen A."/>
            <person name="Lutzoni F."/>
            <person name="Magnuson J."/>
            <person name="Mondo S."/>
            <person name="Nolan M."/>
            <person name="Ohm R."/>
            <person name="Pangilinan J."/>
            <person name="Park H.-J."/>
            <person name="Ramirez L."/>
            <person name="Alfaro M."/>
            <person name="Sun H."/>
            <person name="Tritt A."/>
            <person name="Yoshinaga Y."/>
            <person name="Zwiers L.-H."/>
            <person name="Turgeon B."/>
            <person name="Goodwin S."/>
            <person name="Spatafora J."/>
            <person name="Crous P."/>
            <person name="Grigoriev I."/>
        </authorList>
    </citation>
    <scope>NUCLEOTIDE SEQUENCE</scope>
    <source>
        <strain evidence="4">CBS 122681</strain>
    </source>
</reference>
<keyword evidence="1" id="KW-0862">Zinc</keyword>
<sequence length="366" mass="40784">MERQSHSLSFDHEDLDTPDPAGFYGSAFEPPNHQQYGATPQVLPDAQNLMSSPGYAARRILPCPVHEGNRLAGRVQTCTGAEELYISGIVKHINGGHEQFCKQCLACKEVVLDEQDYNTNHGNRCQRAFVKRRAYETTIKQWNTLYESLNPLGTPPSSRFAEEARNSQPLTHYRIDEVSRLERSLPGSPNPTVGSSYASPYELVANAYPETAVVRPQFPWNQAQSYFRPEVVYERNVTTPDPFMANVESHAPTPILERSEATVTNAQSAQLGTPFTIPDSTGSNLRHVVQCLHCKTILTGDHASGNLTRHKKSKKCALSSQTRIFPCDEPGCDKAYYRSDALLNHKRRCHGAQGLMRGANDVDKLN</sequence>
<name>A0A6A6T1X0_9PLEO</name>
<protein>
    <recommendedName>
        <fullName evidence="3">C2H2-type domain-containing protein</fullName>
    </recommendedName>
</protein>
<gene>
    <name evidence="4" type="ORF">K491DRAFT_680817</name>
</gene>
<dbReference type="GO" id="GO:0008270">
    <property type="term" value="F:zinc ion binding"/>
    <property type="evidence" value="ECO:0007669"/>
    <property type="project" value="UniProtKB-KW"/>
</dbReference>
<feature type="region of interest" description="Disordered" evidence="2">
    <location>
        <begin position="1"/>
        <end position="39"/>
    </location>
</feature>
<accession>A0A6A6T1X0</accession>
<dbReference type="PROSITE" id="PS50157">
    <property type="entry name" value="ZINC_FINGER_C2H2_2"/>
    <property type="match status" value="1"/>
</dbReference>
<dbReference type="AlphaFoldDB" id="A0A6A6T1X0"/>
<evidence type="ECO:0000256" key="2">
    <source>
        <dbReference type="SAM" id="MobiDB-lite"/>
    </source>
</evidence>
<proteinExistence type="predicted"/>